<feature type="chain" id="PRO_5047407812" evidence="1">
    <location>
        <begin position="20"/>
        <end position="178"/>
    </location>
</feature>
<protein>
    <submittedName>
        <fullName evidence="2">Uncharacterized protein</fullName>
    </submittedName>
</protein>
<accession>A0ABS2JMZ9</accession>
<reference evidence="2 3" key="1">
    <citation type="submission" date="2020-10" db="EMBL/GenBank/DDBJ databases">
        <title>Phylogeny of dyella-like bacteria.</title>
        <authorList>
            <person name="Fu J."/>
        </authorList>
    </citation>
    <scope>NUCLEOTIDE SEQUENCE [LARGE SCALE GENOMIC DNA]</scope>
    <source>
        <strain evidence="2 3">THG-B117</strain>
    </source>
</reference>
<dbReference type="EMBL" id="JADIKC010000001">
    <property type="protein sequence ID" value="MBM7119959.1"/>
    <property type="molecule type" value="Genomic_DNA"/>
</dbReference>
<dbReference type="Proteomes" id="UP001430065">
    <property type="component" value="Unassembled WGS sequence"/>
</dbReference>
<evidence type="ECO:0000256" key="1">
    <source>
        <dbReference type="SAM" id="SignalP"/>
    </source>
</evidence>
<sequence>MSKLLSFLLLSLLCFPAFCQDGWRDEHGHPARDTDSRRSVNGFGGSLVVTPDADWQAKWQTPSDTVPHFSVAKIVPRGQQVFFLIFFANPLLKEDGTADITCDIDVLRPDGKSSFHQLDVPCFKGAIHEPVTHTFLAPSVIGWTGDSSDSSGTWVLRVLLKDNVRKASVPLRTSFELK</sequence>
<feature type="signal peptide" evidence="1">
    <location>
        <begin position="1"/>
        <end position="19"/>
    </location>
</feature>
<name>A0ABS2JMZ9_9GAMM</name>
<proteinExistence type="predicted"/>
<gene>
    <name evidence="2" type="ORF">ISP20_02195</name>
</gene>
<comment type="caution">
    <text evidence="2">The sequence shown here is derived from an EMBL/GenBank/DDBJ whole genome shotgun (WGS) entry which is preliminary data.</text>
</comment>
<evidence type="ECO:0000313" key="2">
    <source>
        <dbReference type="EMBL" id="MBM7119959.1"/>
    </source>
</evidence>
<evidence type="ECO:0000313" key="3">
    <source>
        <dbReference type="Proteomes" id="UP001430065"/>
    </source>
</evidence>
<keyword evidence="3" id="KW-1185">Reference proteome</keyword>
<dbReference type="RefSeq" id="WP_204634418.1">
    <property type="nucleotide sequence ID" value="NZ_CP183983.1"/>
</dbReference>
<keyword evidence="1" id="KW-0732">Signal</keyword>
<organism evidence="2 3">
    <name type="scientific">Dyella kyungheensis</name>
    <dbReference type="NCBI Taxonomy" id="1242174"/>
    <lineage>
        <taxon>Bacteria</taxon>
        <taxon>Pseudomonadati</taxon>
        <taxon>Pseudomonadota</taxon>
        <taxon>Gammaproteobacteria</taxon>
        <taxon>Lysobacterales</taxon>
        <taxon>Rhodanobacteraceae</taxon>
        <taxon>Dyella</taxon>
    </lineage>
</organism>